<dbReference type="GO" id="GO:0016787">
    <property type="term" value="F:hydrolase activity"/>
    <property type="evidence" value="ECO:0007669"/>
    <property type="project" value="InterPro"/>
</dbReference>
<dbReference type="EMBL" id="LT629758">
    <property type="protein sequence ID" value="SDT74742.1"/>
    <property type="molecule type" value="Genomic_DNA"/>
</dbReference>
<dbReference type="Pfam" id="PF01674">
    <property type="entry name" value="Lipase_2"/>
    <property type="match status" value="1"/>
</dbReference>
<gene>
    <name evidence="2" type="ORF">SAMN04489716_7081</name>
</gene>
<dbReference type="GO" id="GO:0016042">
    <property type="term" value="P:lipid catabolic process"/>
    <property type="evidence" value="ECO:0007669"/>
    <property type="project" value="InterPro"/>
</dbReference>
<dbReference type="RefSeq" id="WP_092551148.1">
    <property type="nucleotide sequence ID" value="NZ_BOMJ01000057.1"/>
</dbReference>
<dbReference type="AlphaFoldDB" id="A0A1H2CX05"/>
<feature type="chain" id="PRO_5009271538" evidence="1">
    <location>
        <begin position="29"/>
        <end position="297"/>
    </location>
</feature>
<dbReference type="Proteomes" id="UP000198688">
    <property type="component" value="Chromosome I"/>
</dbReference>
<feature type="signal peptide" evidence="1">
    <location>
        <begin position="1"/>
        <end position="28"/>
    </location>
</feature>
<proteinExistence type="predicted"/>
<dbReference type="InterPro" id="IPR002918">
    <property type="entry name" value="Lipase_EstA/Esterase_EstB"/>
</dbReference>
<keyword evidence="1" id="KW-0732">Signal</keyword>
<reference evidence="2 3" key="1">
    <citation type="submission" date="2016-10" db="EMBL/GenBank/DDBJ databases">
        <authorList>
            <person name="de Groot N.N."/>
        </authorList>
    </citation>
    <scope>NUCLEOTIDE SEQUENCE [LARGE SCALE GENOMIC DNA]</scope>
    <source>
        <strain evidence="2 3">DSM 43941</strain>
    </source>
</reference>
<organism evidence="2 3">
    <name type="scientific">Actinoplanes derwentensis</name>
    <dbReference type="NCBI Taxonomy" id="113562"/>
    <lineage>
        <taxon>Bacteria</taxon>
        <taxon>Bacillati</taxon>
        <taxon>Actinomycetota</taxon>
        <taxon>Actinomycetes</taxon>
        <taxon>Micromonosporales</taxon>
        <taxon>Micromonosporaceae</taxon>
        <taxon>Actinoplanes</taxon>
    </lineage>
</organism>
<dbReference type="OrthoDB" id="8871309at2"/>
<name>A0A1H2CX05_9ACTN</name>
<protein>
    <submittedName>
        <fullName evidence="2">Putative serine esterase</fullName>
    </submittedName>
</protein>
<dbReference type="Gene3D" id="3.40.50.1820">
    <property type="entry name" value="alpha/beta hydrolase"/>
    <property type="match status" value="1"/>
</dbReference>
<evidence type="ECO:0000313" key="2">
    <source>
        <dbReference type="EMBL" id="SDT74742.1"/>
    </source>
</evidence>
<evidence type="ECO:0000313" key="3">
    <source>
        <dbReference type="Proteomes" id="UP000198688"/>
    </source>
</evidence>
<sequence>MRKSLAALLAALVAASGLILAPASPALAAPPKRNDGLGEPIYWVHGIQISATGHPKADCKQWDTAIKAYRARGATAEQNTVAFYKGDKNCNSRIGSYENGVSIKELGRKLAWDIYNRYTKNGRSVDAVGHSMGGLIIRAAITGVQKKTKNWPPALYIEDVVTIGTPHTGTNWARSYNTQQAKDMRPGSSFLKWLNKNPQSTQGTDWTLIGSEGDKIVPWKSSVSTSGSAAGYLAAGHKVVFHQGQGLTHTAIYKKASGKYKSRYWNKRAEKSGWITQTKGESPIVVARNANYSWRLW</sequence>
<dbReference type="SUPFAM" id="SSF53474">
    <property type="entry name" value="alpha/beta-Hydrolases"/>
    <property type="match status" value="1"/>
</dbReference>
<dbReference type="InterPro" id="IPR029058">
    <property type="entry name" value="AB_hydrolase_fold"/>
</dbReference>
<dbReference type="STRING" id="113562.SAMN04489716_7081"/>
<keyword evidence="3" id="KW-1185">Reference proteome</keyword>
<accession>A0A1H2CX05</accession>
<evidence type="ECO:0000256" key="1">
    <source>
        <dbReference type="SAM" id="SignalP"/>
    </source>
</evidence>